<keyword evidence="3" id="KW-0813">Transport</keyword>
<comment type="caution">
    <text evidence="11">The sequence shown here is derived from an EMBL/GenBank/DDBJ whole genome shotgun (WGS) entry which is preliminary data.</text>
</comment>
<dbReference type="InterPro" id="IPR002491">
    <property type="entry name" value="ABC_transptr_periplasmic_BD"/>
</dbReference>
<dbReference type="InterPro" id="IPR051313">
    <property type="entry name" value="Bact_iron-sidero_bind"/>
</dbReference>
<dbReference type="PROSITE" id="PS01124">
    <property type="entry name" value="HTH_ARAC_FAMILY_2"/>
    <property type="match status" value="1"/>
</dbReference>
<comment type="similarity">
    <text evidence="2">Belongs to the bacterial solute-binding protein 8 family.</text>
</comment>
<evidence type="ECO:0000256" key="6">
    <source>
        <dbReference type="ARBA" id="ARBA00023125"/>
    </source>
</evidence>
<evidence type="ECO:0000256" key="4">
    <source>
        <dbReference type="ARBA" id="ARBA00022729"/>
    </source>
</evidence>
<dbReference type="SMART" id="SM00342">
    <property type="entry name" value="HTH_ARAC"/>
    <property type="match status" value="1"/>
</dbReference>
<keyword evidence="12" id="KW-1185">Reference proteome</keyword>
<dbReference type="PRINTS" id="PR00032">
    <property type="entry name" value="HTHARAC"/>
</dbReference>
<evidence type="ECO:0000256" key="2">
    <source>
        <dbReference type="ARBA" id="ARBA00008814"/>
    </source>
</evidence>
<dbReference type="PANTHER" id="PTHR30532:SF1">
    <property type="entry name" value="IRON(3+)-HYDROXAMATE-BINDING PROTEIN FHUD"/>
    <property type="match status" value="1"/>
</dbReference>
<dbReference type="PANTHER" id="PTHR30532">
    <property type="entry name" value="IRON III DICITRATE-BINDING PERIPLASMIC PROTEIN"/>
    <property type="match status" value="1"/>
</dbReference>
<accession>A0ABS4J308</accession>
<dbReference type="InterPro" id="IPR020449">
    <property type="entry name" value="Tscrpt_reg_AraC-type_HTH"/>
</dbReference>
<dbReference type="SUPFAM" id="SSF53807">
    <property type="entry name" value="Helical backbone' metal receptor"/>
    <property type="match status" value="1"/>
</dbReference>
<dbReference type="Gene3D" id="3.40.50.1980">
    <property type="entry name" value="Nitrogenase molybdenum iron protein domain"/>
    <property type="match status" value="2"/>
</dbReference>
<dbReference type="Gene3D" id="1.10.10.60">
    <property type="entry name" value="Homeodomain-like"/>
    <property type="match status" value="2"/>
</dbReference>
<evidence type="ECO:0000256" key="7">
    <source>
        <dbReference type="ARBA" id="ARBA00023163"/>
    </source>
</evidence>
<organism evidence="11 12">
    <name type="scientific">Paenibacillus eucommiae</name>
    <dbReference type="NCBI Taxonomy" id="1355755"/>
    <lineage>
        <taxon>Bacteria</taxon>
        <taxon>Bacillati</taxon>
        <taxon>Bacillota</taxon>
        <taxon>Bacilli</taxon>
        <taxon>Bacillales</taxon>
        <taxon>Paenibacillaceae</taxon>
        <taxon>Paenibacillus</taxon>
    </lineage>
</organism>
<keyword evidence="6" id="KW-0238">DNA-binding</keyword>
<dbReference type="InterPro" id="IPR018062">
    <property type="entry name" value="HTH_AraC-typ_CS"/>
</dbReference>
<keyword evidence="4" id="KW-0732">Signal</keyword>
<dbReference type="RefSeq" id="WP_209976063.1">
    <property type="nucleotide sequence ID" value="NZ_JAGGLB010000024.1"/>
</dbReference>
<dbReference type="PROSITE" id="PS00041">
    <property type="entry name" value="HTH_ARAC_FAMILY_1"/>
    <property type="match status" value="1"/>
</dbReference>
<reference evidence="11 12" key="1">
    <citation type="submission" date="2021-03" db="EMBL/GenBank/DDBJ databases">
        <title>Genomic Encyclopedia of Type Strains, Phase IV (KMG-IV): sequencing the most valuable type-strain genomes for metagenomic binning, comparative biology and taxonomic classification.</title>
        <authorList>
            <person name="Goeker M."/>
        </authorList>
    </citation>
    <scope>NUCLEOTIDE SEQUENCE [LARGE SCALE GENOMIC DNA]</scope>
    <source>
        <strain evidence="11 12">DSM 26048</strain>
    </source>
</reference>
<evidence type="ECO:0000256" key="3">
    <source>
        <dbReference type="ARBA" id="ARBA00022448"/>
    </source>
</evidence>
<dbReference type="Pfam" id="PF12833">
    <property type="entry name" value="HTH_18"/>
    <property type="match status" value="1"/>
</dbReference>
<feature type="domain" description="HTH araC/xylS-type" evidence="9">
    <location>
        <begin position="177"/>
        <end position="275"/>
    </location>
</feature>
<comment type="subcellular location">
    <subcellularLocation>
        <location evidence="1">Cell envelope</location>
    </subcellularLocation>
</comment>
<dbReference type="Proteomes" id="UP001519287">
    <property type="component" value="Unassembled WGS sequence"/>
</dbReference>
<dbReference type="InterPro" id="IPR018060">
    <property type="entry name" value="HTH_AraC"/>
</dbReference>
<dbReference type="EMBL" id="JAGGLB010000024">
    <property type="protein sequence ID" value="MBP1994208.1"/>
    <property type="molecule type" value="Genomic_DNA"/>
</dbReference>
<evidence type="ECO:0000256" key="5">
    <source>
        <dbReference type="ARBA" id="ARBA00023015"/>
    </source>
</evidence>
<protein>
    <submittedName>
        <fullName evidence="11">Iron complex transport system substrate-binding protein</fullName>
    </submittedName>
</protein>
<evidence type="ECO:0000313" key="12">
    <source>
        <dbReference type="Proteomes" id="UP001519287"/>
    </source>
</evidence>
<dbReference type="CDD" id="cd01146">
    <property type="entry name" value="FhuD"/>
    <property type="match status" value="1"/>
</dbReference>
<feature type="domain" description="Fe/B12 periplasmic-binding" evidence="10">
    <location>
        <begin position="394"/>
        <end position="653"/>
    </location>
</feature>
<evidence type="ECO:0000256" key="8">
    <source>
        <dbReference type="SAM" id="MobiDB-lite"/>
    </source>
</evidence>
<dbReference type="SUPFAM" id="SSF46689">
    <property type="entry name" value="Homeodomain-like"/>
    <property type="match status" value="2"/>
</dbReference>
<evidence type="ECO:0000313" key="11">
    <source>
        <dbReference type="EMBL" id="MBP1994208.1"/>
    </source>
</evidence>
<proteinExistence type="inferred from homology"/>
<dbReference type="Pfam" id="PF01497">
    <property type="entry name" value="Peripla_BP_2"/>
    <property type="match status" value="1"/>
</dbReference>
<keyword evidence="7" id="KW-0804">Transcription</keyword>
<keyword evidence="5" id="KW-0805">Transcription regulation</keyword>
<dbReference type="InterPro" id="IPR009057">
    <property type="entry name" value="Homeodomain-like_sf"/>
</dbReference>
<gene>
    <name evidence="11" type="ORF">J2Z66_005844</name>
</gene>
<evidence type="ECO:0000256" key="1">
    <source>
        <dbReference type="ARBA" id="ARBA00004196"/>
    </source>
</evidence>
<dbReference type="PROSITE" id="PS50983">
    <property type="entry name" value="FE_B12_PBP"/>
    <property type="match status" value="1"/>
</dbReference>
<feature type="region of interest" description="Disordered" evidence="8">
    <location>
        <begin position="346"/>
        <end position="367"/>
    </location>
</feature>
<sequence length="653" mass="73484">MKLLEHLPLWNHAAIRVLDIRQAVIQPGESMRAHLPASAFLFIDRGQAQVLIDGFKHIVNCCYVCHAGKGASLDIVQVDEELDYYLIFYKAAIVLPCRQELLRLYQENNPFQVQYGFAPAYPLSLYTRIEQMHRQWQVETQLEKFHVRALFHQLIYELLQQFHNYGGGQVTRPDLVKQAIRYMEEHYAEPLSLQELASVLQYGARQLQRQFKARLHISPMEYLIQIRMHHSQAMLLNTNAPLREISEAAGYTDSYYFSRAFKKYCGVSPIQYRRNCRISASGMSQTSIGSERILSYSVSDDENHYQYTSGGDMQVMRRTRAMLVVSFMLSLMLFMGACSSSTGTGNITSGKGSTVSPSPIASAGASSTQAPQTQFPVTIKHLKGDLTLEQKPEKIAVLDTKFVDQLVTLEEQPAGSVTAAGSNSDFPEYLMDKLTDVKVLGTRDEPNLEAVAAMNPDVIICTGFQEKIYDSLSKIAPTIMLDFDEDWRETLITFGKIVGKDQVAEQVLEAYKDKTAKLKADLAAKLNGETVALIRPRNDSIRVHTPGHRTGAILYNDLGLKVPEAVGKETDTAYHIPLEALADVGADHYFLLKDDMFKELVEEFQNTTTWKTLEPVKQNHVYTVDSTLWIAYYGPIAINMIVDQVGEALLGTH</sequence>
<name>A0ABS4J308_9BACL</name>
<evidence type="ECO:0000259" key="10">
    <source>
        <dbReference type="PROSITE" id="PS50983"/>
    </source>
</evidence>
<evidence type="ECO:0000259" key="9">
    <source>
        <dbReference type="PROSITE" id="PS01124"/>
    </source>
</evidence>